<dbReference type="AlphaFoldDB" id="A0A0F9QCT0"/>
<reference evidence="1" key="1">
    <citation type="journal article" date="2015" name="Nature">
        <title>Complex archaea that bridge the gap between prokaryotes and eukaryotes.</title>
        <authorList>
            <person name="Spang A."/>
            <person name="Saw J.H."/>
            <person name="Jorgensen S.L."/>
            <person name="Zaremba-Niedzwiedzka K."/>
            <person name="Martijn J."/>
            <person name="Lind A.E."/>
            <person name="van Eijk R."/>
            <person name="Schleper C."/>
            <person name="Guy L."/>
            <person name="Ettema T.J."/>
        </authorList>
    </citation>
    <scope>NUCLEOTIDE SEQUENCE</scope>
</reference>
<organism evidence="1">
    <name type="scientific">marine sediment metagenome</name>
    <dbReference type="NCBI Taxonomy" id="412755"/>
    <lineage>
        <taxon>unclassified sequences</taxon>
        <taxon>metagenomes</taxon>
        <taxon>ecological metagenomes</taxon>
    </lineage>
</organism>
<proteinExistence type="predicted"/>
<gene>
    <name evidence="1" type="ORF">LCGC14_0734010</name>
</gene>
<evidence type="ECO:0000313" key="1">
    <source>
        <dbReference type="EMBL" id="KKN40349.1"/>
    </source>
</evidence>
<accession>A0A0F9QCT0</accession>
<protein>
    <submittedName>
        <fullName evidence="1">Uncharacterized protein</fullName>
    </submittedName>
</protein>
<name>A0A0F9QCT0_9ZZZZ</name>
<dbReference type="EMBL" id="LAZR01001710">
    <property type="protein sequence ID" value="KKN40349.1"/>
    <property type="molecule type" value="Genomic_DNA"/>
</dbReference>
<comment type="caution">
    <text evidence="1">The sequence shown here is derived from an EMBL/GenBank/DDBJ whole genome shotgun (WGS) entry which is preliminary data.</text>
</comment>
<sequence length="177" mass="20152">MIELVDMVLKSDVRPMDEGGQDIGKAFNVDLVIQSGTGEPVPFAALQAIVCWSRGLEVLAPKGVEIGPYQEWTSMRDGEHFFDDHYIDDLNADMEDGELLYVAMANFNEYPRATVEGLPIHRWTFKPTRMGNHRVWVAAKSGKYTQSYVMGIRAGEHINRQPLVKIYTQTDDPRHRR</sequence>